<dbReference type="PROSITE" id="PS00109">
    <property type="entry name" value="PROTEIN_KINASE_TYR"/>
    <property type="match status" value="1"/>
</dbReference>
<organism evidence="19 20">
    <name type="scientific">Petrolisthes manimaculis</name>
    <dbReference type="NCBI Taxonomy" id="1843537"/>
    <lineage>
        <taxon>Eukaryota</taxon>
        <taxon>Metazoa</taxon>
        <taxon>Ecdysozoa</taxon>
        <taxon>Arthropoda</taxon>
        <taxon>Crustacea</taxon>
        <taxon>Multicrustacea</taxon>
        <taxon>Malacostraca</taxon>
        <taxon>Eumalacostraca</taxon>
        <taxon>Eucarida</taxon>
        <taxon>Decapoda</taxon>
        <taxon>Pleocyemata</taxon>
        <taxon>Anomura</taxon>
        <taxon>Galatheoidea</taxon>
        <taxon>Porcellanidae</taxon>
        <taxon>Petrolisthes</taxon>
    </lineage>
</organism>
<evidence type="ECO:0008006" key="21">
    <source>
        <dbReference type="Google" id="ProtNLM"/>
    </source>
</evidence>
<feature type="binding site" evidence="14">
    <location>
        <position position="703"/>
    </location>
    <ligand>
        <name>ATP</name>
        <dbReference type="ChEBI" id="CHEBI:30616"/>
    </ligand>
</feature>
<dbReference type="Gene3D" id="2.60.120.260">
    <property type="entry name" value="Galactose-binding domain-like"/>
    <property type="match status" value="1"/>
</dbReference>
<name>A0AAE1QJF1_9EUCA</name>
<evidence type="ECO:0000256" key="10">
    <source>
        <dbReference type="ARBA" id="ARBA00023170"/>
    </source>
</evidence>
<dbReference type="InterPro" id="IPR017441">
    <property type="entry name" value="Protein_kinase_ATP_BS"/>
</dbReference>
<keyword evidence="3 15" id="KW-0812">Transmembrane</keyword>
<evidence type="ECO:0000256" key="11">
    <source>
        <dbReference type="ARBA" id="ARBA00023180"/>
    </source>
</evidence>
<dbReference type="AlphaFoldDB" id="A0AAE1QJF1"/>
<evidence type="ECO:0000256" key="13">
    <source>
        <dbReference type="ARBA" id="ARBA00061639"/>
    </source>
</evidence>
<comment type="subcellular location">
    <subcellularLocation>
        <location evidence="1">Cell membrane</location>
        <topology evidence="1">Single-pass type I membrane protein</topology>
    </subcellularLocation>
</comment>
<feature type="signal peptide" evidence="16">
    <location>
        <begin position="1"/>
        <end position="28"/>
    </location>
</feature>
<dbReference type="SMART" id="SM00219">
    <property type="entry name" value="TyrKc"/>
    <property type="match status" value="1"/>
</dbReference>
<dbReference type="PANTHER" id="PTHR24416:SF580">
    <property type="entry name" value="DISCOIDIN DOMAIN RECEPTOR, ISOFORM F"/>
    <property type="match status" value="1"/>
</dbReference>
<keyword evidence="5 14" id="KW-0547">Nucleotide-binding</keyword>
<dbReference type="GO" id="GO:0051897">
    <property type="term" value="P:positive regulation of phosphatidylinositol 3-kinase/protein kinase B signal transduction"/>
    <property type="evidence" value="ECO:0007669"/>
    <property type="project" value="TreeGrafter"/>
</dbReference>
<feature type="domain" description="F5/8 type C" evidence="18">
    <location>
        <begin position="34"/>
        <end position="189"/>
    </location>
</feature>
<dbReference type="Gene3D" id="2.60.120.1190">
    <property type="match status" value="1"/>
</dbReference>
<accession>A0AAE1QJF1</accession>
<dbReference type="Proteomes" id="UP001292094">
    <property type="component" value="Unassembled WGS sequence"/>
</dbReference>
<dbReference type="InterPro" id="IPR048525">
    <property type="entry name" value="DDR1-2_DS-like"/>
</dbReference>
<dbReference type="PROSITE" id="PS01286">
    <property type="entry name" value="FA58C_2"/>
    <property type="match status" value="1"/>
</dbReference>
<keyword evidence="2" id="KW-1003">Cell membrane</keyword>
<dbReference type="InterPro" id="IPR000421">
    <property type="entry name" value="FA58C"/>
</dbReference>
<evidence type="ECO:0000313" key="19">
    <source>
        <dbReference type="EMBL" id="KAK4327506.1"/>
    </source>
</evidence>
<keyword evidence="4 16" id="KW-0732">Signal</keyword>
<evidence type="ECO:0000259" key="18">
    <source>
        <dbReference type="PROSITE" id="PS50022"/>
    </source>
</evidence>
<dbReference type="GO" id="GO:0043235">
    <property type="term" value="C:receptor complex"/>
    <property type="evidence" value="ECO:0007669"/>
    <property type="project" value="TreeGrafter"/>
</dbReference>
<dbReference type="InterPro" id="IPR011009">
    <property type="entry name" value="Kinase-like_dom_sf"/>
</dbReference>
<dbReference type="InterPro" id="IPR008266">
    <property type="entry name" value="Tyr_kinase_AS"/>
</dbReference>
<dbReference type="FunFam" id="2.60.120.260:FF:000007">
    <property type="entry name" value="Discoidin domain receptor tyrosine kinase 1"/>
    <property type="match status" value="1"/>
</dbReference>
<dbReference type="PROSITE" id="PS50022">
    <property type="entry name" value="FA58C_3"/>
    <property type="match status" value="1"/>
</dbReference>
<evidence type="ECO:0000256" key="15">
    <source>
        <dbReference type="SAM" id="Phobius"/>
    </source>
</evidence>
<dbReference type="InterPro" id="IPR008979">
    <property type="entry name" value="Galactose-bd-like_sf"/>
</dbReference>
<keyword evidence="20" id="KW-1185">Reference proteome</keyword>
<keyword evidence="8 15" id="KW-0472">Membrane</keyword>
<dbReference type="EMBL" id="JAWZYT010000146">
    <property type="protein sequence ID" value="KAK4327506.1"/>
    <property type="molecule type" value="Genomic_DNA"/>
</dbReference>
<dbReference type="PROSITE" id="PS00107">
    <property type="entry name" value="PROTEIN_KINASE_ATP"/>
    <property type="match status" value="1"/>
</dbReference>
<dbReference type="Pfam" id="PF21114">
    <property type="entry name" value="DDR1-2_DS-like"/>
    <property type="match status" value="1"/>
</dbReference>
<dbReference type="SMART" id="SM00231">
    <property type="entry name" value="FA58C"/>
    <property type="match status" value="1"/>
</dbReference>
<dbReference type="Gene3D" id="1.10.510.10">
    <property type="entry name" value="Transferase(Phosphotransferase) domain 1"/>
    <property type="match status" value="1"/>
</dbReference>
<keyword evidence="7 15" id="KW-1133">Transmembrane helix</keyword>
<dbReference type="SUPFAM" id="SSF49785">
    <property type="entry name" value="Galactose-binding domain-like"/>
    <property type="match status" value="1"/>
</dbReference>
<dbReference type="SUPFAM" id="SSF56112">
    <property type="entry name" value="Protein kinase-like (PK-like)"/>
    <property type="match status" value="1"/>
</dbReference>
<dbReference type="Pfam" id="PF00754">
    <property type="entry name" value="F5_F8_type_C"/>
    <property type="match status" value="1"/>
</dbReference>
<comment type="caution">
    <text evidence="19">The sequence shown here is derived from an EMBL/GenBank/DDBJ whole genome shotgun (WGS) entry which is preliminary data.</text>
</comment>
<dbReference type="GO" id="GO:0005524">
    <property type="term" value="F:ATP binding"/>
    <property type="evidence" value="ECO:0007669"/>
    <property type="project" value="UniProtKB-UniRule"/>
</dbReference>
<keyword evidence="9" id="KW-1015">Disulfide bond</keyword>
<dbReference type="PANTHER" id="PTHR24416">
    <property type="entry name" value="TYROSINE-PROTEIN KINASE RECEPTOR"/>
    <property type="match status" value="1"/>
</dbReference>
<dbReference type="PRINTS" id="PR00109">
    <property type="entry name" value="TYRKINASE"/>
</dbReference>
<evidence type="ECO:0000256" key="3">
    <source>
        <dbReference type="ARBA" id="ARBA00022692"/>
    </source>
</evidence>
<dbReference type="GO" id="GO:0005518">
    <property type="term" value="F:collagen binding"/>
    <property type="evidence" value="ECO:0007669"/>
    <property type="project" value="TreeGrafter"/>
</dbReference>
<evidence type="ECO:0000256" key="5">
    <source>
        <dbReference type="ARBA" id="ARBA00022741"/>
    </source>
</evidence>
<evidence type="ECO:0000256" key="4">
    <source>
        <dbReference type="ARBA" id="ARBA00022729"/>
    </source>
</evidence>
<evidence type="ECO:0000256" key="8">
    <source>
        <dbReference type="ARBA" id="ARBA00023136"/>
    </source>
</evidence>
<dbReference type="PROSITE" id="PS50011">
    <property type="entry name" value="PROTEIN_KINASE_DOM"/>
    <property type="match status" value="1"/>
</dbReference>
<dbReference type="InterPro" id="IPR000719">
    <property type="entry name" value="Prot_kinase_dom"/>
</dbReference>
<evidence type="ECO:0000256" key="9">
    <source>
        <dbReference type="ARBA" id="ARBA00023157"/>
    </source>
</evidence>
<keyword evidence="11" id="KW-0325">Glycoprotein</keyword>
<dbReference type="GO" id="GO:0038062">
    <property type="term" value="F:protein tyrosine kinase collagen receptor activity"/>
    <property type="evidence" value="ECO:0007669"/>
    <property type="project" value="TreeGrafter"/>
</dbReference>
<evidence type="ECO:0000256" key="16">
    <source>
        <dbReference type="SAM" id="SignalP"/>
    </source>
</evidence>
<comment type="catalytic activity">
    <reaction evidence="12">
        <text>L-tyrosyl-[protein] + ATP = O-phospho-L-tyrosyl-[protein] + ADP + H(+)</text>
        <dbReference type="Rhea" id="RHEA:10596"/>
        <dbReference type="Rhea" id="RHEA-COMP:10136"/>
        <dbReference type="Rhea" id="RHEA-COMP:20101"/>
        <dbReference type="ChEBI" id="CHEBI:15378"/>
        <dbReference type="ChEBI" id="CHEBI:30616"/>
        <dbReference type="ChEBI" id="CHEBI:46858"/>
        <dbReference type="ChEBI" id="CHEBI:61978"/>
        <dbReference type="ChEBI" id="CHEBI:456216"/>
        <dbReference type="EC" id="2.7.10.1"/>
    </reaction>
</comment>
<dbReference type="GO" id="GO:0048680">
    <property type="term" value="P:positive regulation of axon regeneration"/>
    <property type="evidence" value="ECO:0007669"/>
    <property type="project" value="UniProtKB-ARBA"/>
</dbReference>
<feature type="chain" id="PRO_5042140123" description="Discoidin domain-containing receptor 2-like" evidence="16">
    <location>
        <begin position="29"/>
        <end position="971"/>
    </location>
</feature>
<keyword evidence="10" id="KW-0675">Receptor</keyword>
<sequence length="971" mass="107604">MEPPPLLYLHHLLLLLLLFTLLLSPATPLHTGECEGALGMQSGAIPDEHITASSYFDTLVNAHYGRAHVEAGGGAWCPRDRVKDEAKEYLEVNLGAVHVVTRVEVQGRFGNGQGREYAEQYKLQLWRPGLTQWVTYVDGRGTEMLEGNSNTYLAQSAHLSPPALASRVRFLPFSHQPRTVCMRVELYGCRYTGGLVSYSMPDGDLRGGDTALTDLTYDGTGRGSQLRGGLGQLVDGETGHTNFRVDALGMGRGYEWIGWKNTTRPQGYVDLTFQFDGIRNFSAVHIYANNFFTKETQVFSRAVVQFSVGGVRYDVLPEIDYNHQPDRIFENARNVTIPLRDMPGRFVRLRLFFALKWLMISEVSFDSVLCQCTMPEEEPLDVSGGGTAGEEAATAVTTEAVLAAAEGLPEGNGRQHENDTSVIPADSTSSSPLLVGLICLALVLGMIPLALGITYYHRRATKKANKKSPQLSESGVSESRKVSMKMKDLHINVNLSPVSNGYAKAKGKLYGHVAMDEETSAMYQEPFKGPMHNPAYYTLGHTVSSSEMPLKCGLPGDTDDSVDYAIPDLNMTPPPPFSEVYTPPPPPVPLTKPPANLPNNRNIREPTLVTTNPPVAPIPALPPPPDQEYYAAPLLCHQSNIQGPTGSVQYVLKEPSKMDTGRLVPELQRSQLRVMDSIGEGLFGLVHLCEMKNVVNNRKVIVKTLNTNTDEDMKEDFKRATQTLSQLDDPNVAKVLGTIQNSEPLCMITEYAEFGDLYQFLSMHTIEGLTTCNGSLSRGMIEDTNMPVLSYGALIYMITQVASGMKYLESLSVVHRDLATRNCLVGKNLSIKISDIATSQPVYTSHYYQLGDTHARLPVRWMAWESILQGRFSSKSDVWSFGVTLWEMLTMARSQPYAELSNEGVIENASHCYHGNGLGMIQLTCPPLCPREMFDMITACWRPNDRQRPPFWEILMFLQRKNLGYTLDYGQ</sequence>
<feature type="transmembrane region" description="Helical" evidence="15">
    <location>
        <begin position="433"/>
        <end position="456"/>
    </location>
</feature>
<dbReference type="GO" id="GO:0005886">
    <property type="term" value="C:plasma membrane"/>
    <property type="evidence" value="ECO:0007669"/>
    <property type="project" value="UniProtKB-SubCell"/>
</dbReference>
<feature type="domain" description="Protein kinase" evidence="17">
    <location>
        <begin position="672"/>
        <end position="963"/>
    </location>
</feature>
<reference evidence="19" key="1">
    <citation type="submission" date="2023-11" db="EMBL/GenBank/DDBJ databases">
        <title>Genome assemblies of two species of porcelain crab, Petrolisthes cinctipes and Petrolisthes manimaculis (Anomura: Porcellanidae).</title>
        <authorList>
            <person name="Angst P."/>
        </authorList>
    </citation>
    <scope>NUCLEOTIDE SEQUENCE</scope>
    <source>
        <strain evidence="19">PB745_02</strain>
        <tissue evidence="19">Gill</tissue>
    </source>
</reference>
<gene>
    <name evidence="19" type="ORF">Pmani_002028</name>
</gene>
<dbReference type="FunFam" id="1.10.510.10:FF:001798">
    <property type="entry name" value="Uncharacterized protein"/>
    <property type="match status" value="1"/>
</dbReference>
<evidence type="ECO:0000313" key="20">
    <source>
        <dbReference type="Proteomes" id="UP001292094"/>
    </source>
</evidence>
<evidence type="ECO:0000256" key="1">
    <source>
        <dbReference type="ARBA" id="ARBA00004251"/>
    </source>
</evidence>
<dbReference type="InterPro" id="IPR050122">
    <property type="entry name" value="RTK"/>
</dbReference>
<evidence type="ECO:0000256" key="2">
    <source>
        <dbReference type="ARBA" id="ARBA00022475"/>
    </source>
</evidence>
<dbReference type="InterPro" id="IPR020635">
    <property type="entry name" value="Tyr_kinase_cat_dom"/>
</dbReference>
<proteinExistence type="inferred from homology"/>
<dbReference type="InterPro" id="IPR001245">
    <property type="entry name" value="Ser-Thr/Tyr_kinase_cat_dom"/>
</dbReference>
<comment type="similarity">
    <text evidence="13">Belongs to the protein kinase superfamily. Tyr protein kinase family. Insulin receptor subfamily.</text>
</comment>
<evidence type="ECO:0000256" key="7">
    <source>
        <dbReference type="ARBA" id="ARBA00022989"/>
    </source>
</evidence>
<evidence type="ECO:0000256" key="12">
    <source>
        <dbReference type="ARBA" id="ARBA00051243"/>
    </source>
</evidence>
<dbReference type="Gene3D" id="3.30.200.20">
    <property type="entry name" value="Phosphorylase Kinase, domain 1"/>
    <property type="match status" value="1"/>
</dbReference>
<evidence type="ECO:0000256" key="6">
    <source>
        <dbReference type="ARBA" id="ARBA00022840"/>
    </source>
</evidence>
<evidence type="ECO:0000256" key="14">
    <source>
        <dbReference type="PROSITE-ProRule" id="PRU10141"/>
    </source>
</evidence>
<protein>
    <recommendedName>
        <fullName evidence="21">Discoidin domain-containing receptor 2-like</fullName>
    </recommendedName>
</protein>
<dbReference type="Pfam" id="PF07714">
    <property type="entry name" value="PK_Tyr_Ser-Thr"/>
    <property type="match status" value="1"/>
</dbReference>
<keyword evidence="6 14" id="KW-0067">ATP-binding</keyword>
<dbReference type="PROSITE" id="PS01285">
    <property type="entry name" value="FA58C_1"/>
    <property type="match status" value="1"/>
</dbReference>
<dbReference type="CDD" id="cd00057">
    <property type="entry name" value="FA58C"/>
    <property type="match status" value="1"/>
</dbReference>
<evidence type="ECO:0000259" key="17">
    <source>
        <dbReference type="PROSITE" id="PS50011"/>
    </source>
</evidence>